<feature type="chain" id="PRO_5012810302" evidence="1">
    <location>
        <begin position="21"/>
        <end position="165"/>
    </location>
</feature>
<dbReference type="PANTHER" id="PTHR41247">
    <property type="entry name" value="HTH-TYPE TRANSCRIPTIONAL REPRESSOR YCNK"/>
    <property type="match status" value="1"/>
</dbReference>
<dbReference type="EMBL" id="NSKD01000001">
    <property type="protein sequence ID" value="PAU81620.1"/>
    <property type="molecule type" value="Genomic_DNA"/>
</dbReference>
<reference evidence="2 3" key="1">
    <citation type="submission" date="2017-08" db="EMBL/GenBank/DDBJ databases">
        <title>Halovibrio sewagensis sp. nov., isolated from wastewater of high salinity.</title>
        <authorList>
            <person name="Dong X."/>
            <person name="Zhang G."/>
        </authorList>
    </citation>
    <scope>NUCLEOTIDE SEQUENCE [LARGE SCALE GENOMIC DNA]</scope>
    <source>
        <strain evidence="2 3">YL5-2</strain>
    </source>
</reference>
<name>A0A2A2F9U5_9GAMM</name>
<dbReference type="Gene3D" id="3.30.70.2060">
    <property type="match status" value="1"/>
</dbReference>
<proteinExistence type="predicted"/>
<dbReference type="PANTHER" id="PTHR41247:SF1">
    <property type="entry name" value="HTH-TYPE TRANSCRIPTIONAL REPRESSOR YCNK"/>
    <property type="match status" value="1"/>
</dbReference>
<comment type="caution">
    <text evidence="2">The sequence shown here is derived from an EMBL/GenBank/DDBJ whole genome shotgun (WGS) entry which is preliminary data.</text>
</comment>
<evidence type="ECO:0000313" key="3">
    <source>
        <dbReference type="Proteomes" id="UP000218896"/>
    </source>
</evidence>
<dbReference type="AlphaFoldDB" id="A0A2A2F9U5"/>
<dbReference type="Pfam" id="PF05573">
    <property type="entry name" value="NosL"/>
    <property type="match status" value="1"/>
</dbReference>
<dbReference type="Proteomes" id="UP000218896">
    <property type="component" value="Unassembled WGS sequence"/>
</dbReference>
<feature type="signal peptide" evidence="1">
    <location>
        <begin position="1"/>
        <end position="20"/>
    </location>
</feature>
<dbReference type="Gene3D" id="3.30.70.2050">
    <property type="match status" value="1"/>
</dbReference>
<dbReference type="OrthoDB" id="982633at2"/>
<dbReference type="SUPFAM" id="SSF160387">
    <property type="entry name" value="NosL/MerB-like"/>
    <property type="match status" value="1"/>
</dbReference>
<dbReference type="PROSITE" id="PS51257">
    <property type="entry name" value="PROKAR_LIPOPROTEIN"/>
    <property type="match status" value="1"/>
</dbReference>
<evidence type="ECO:0000256" key="1">
    <source>
        <dbReference type="SAM" id="SignalP"/>
    </source>
</evidence>
<gene>
    <name evidence="2" type="ORF">CK501_00250</name>
</gene>
<dbReference type="RefSeq" id="WP_095615727.1">
    <property type="nucleotide sequence ID" value="NZ_NSKD01000001.1"/>
</dbReference>
<accession>A0A2A2F9U5</accession>
<keyword evidence="3" id="KW-1185">Reference proteome</keyword>
<dbReference type="InterPro" id="IPR008719">
    <property type="entry name" value="N2O_reductase_NosL"/>
</dbReference>
<evidence type="ECO:0000313" key="2">
    <source>
        <dbReference type="EMBL" id="PAU81620.1"/>
    </source>
</evidence>
<protein>
    <submittedName>
        <fullName evidence="2">NosL family protein</fullName>
    </submittedName>
</protein>
<sequence length="165" mass="17796">MTTRREIIAFLGALPILSLAGCGQSATTDCQPIVLANDRECALCGMTISSFPGPKGQACVDDGNTLGFCSTNDLLSWAWQPDAKPRISALYVHDLSHTRWQSPSDDAWIEAAKAVYVVGHDREGAMGHSPAPFSQKKDAEHFVEAHGGHVLGFRELDWDALKASS</sequence>
<organism evidence="2 3">
    <name type="scientific">Halovibrio salipaludis</name>
    <dbReference type="NCBI Taxonomy" id="2032626"/>
    <lineage>
        <taxon>Bacteria</taxon>
        <taxon>Pseudomonadati</taxon>
        <taxon>Pseudomonadota</taxon>
        <taxon>Gammaproteobacteria</taxon>
        <taxon>Oceanospirillales</taxon>
        <taxon>Halomonadaceae</taxon>
        <taxon>Halovibrio</taxon>
    </lineage>
</organism>
<keyword evidence="1" id="KW-0732">Signal</keyword>